<keyword evidence="4" id="KW-0813">Transport</keyword>
<feature type="domain" description="Flagellar assembly protein FliH/Type III secretion system HrpE" evidence="9">
    <location>
        <begin position="122"/>
        <end position="244"/>
    </location>
</feature>
<gene>
    <name evidence="10" type="ORF">THMIRHAT_08800</name>
</gene>
<dbReference type="GO" id="GO:0044781">
    <property type="term" value="P:bacterial-type flagellum organization"/>
    <property type="evidence" value="ECO:0007669"/>
    <property type="project" value="UniProtKB-KW"/>
</dbReference>
<evidence type="ECO:0000256" key="1">
    <source>
        <dbReference type="ARBA" id="ARBA00003041"/>
    </source>
</evidence>
<sequence length="270" mass="30302">MVDKSTQGSKQADDIDELPEAKLLRADQLGRLGNPEVKAWRFSDLAQDEVKEQQELRADVLARVRKEIAPEVSRQTTLLKKEAFEKAHKEGYDAGFQQGLAQGKQQAYDEAVLKADAELKPQVERLLSLLDFLKSPYGAIEQQVFKSFADLAVALAEKLVKAQIAESTDWVIKAVQDSVDLLPEDTATLEIELNPQDIDLVSKYQADFDKTWVLKRNPDMPLGSCRVKQNFSVVENIWQKRLAELLDETHQVIKHAVQPSPDSNANNPLG</sequence>
<dbReference type="Proteomes" id="UP000501466">
    <property type="component" value="Chromosome"/>
</dbReference>
<feature type="region of interest" description="Disordered" evidence="8">
    <location>
        <begin position="1"/>
        <end position="20"/>
    </location>
</feature>
<evidence type="ECO:0000256" key="2">
    <source>
        <dbReference type="ARBA" id="ARBA00006602"/>
    </source>
</evidence>
<evidence type="ECO:0000256" key="7">
    <source>
        <dbReference type="ARBA" id="ARBA00023225"/>
    </source>
</evidence>
<evidence type="ECO:0000256" key="8">
    <source>
        <dbReference type="SAM" id="MobiDB-lite"/>
    </source>
</evidence>
<dbReference type="GO" id="GO:0015031">
    <property type="term" value="P:protein transport"/>
    <property type="evidence" value="ECO:0007669"/>
    <property type="project" value="UniProtKB-KW"/>
</dbReference>
<evidence type="ECO:0000313" key="10">
    <source>
        <dbReference type="EMBL" id="BBP43134.1"/>
    </source>
</evidence>
<evidence type="ECO:0000256" key="5">
    <source>
        <dbReference type="ARBA" id="ARBA00022795"/>
    </source>
</evidence>
<keyword evidence="7" id="KW-1006">Bacterial flagellum protein export</keyword>
<keyword evidence="6" id="KW-0653">Protein transport</keyword>
<organism evidence="10 11">
    <name type="scientific">Thiosulfativibrio zosterae</name>
    <dbReference type="NCBI Taxonomy" id="2675053"/>
    <lineage>
        <taxon>Bacteria</taxon>
        <taxon>Pseudomonadati</taxon>
        <taxon>Pseudomonadota</taxon>
        <taxon>Gammaproteobacteria</taxon>
        <taxon>Thiotrichales</taxon>
        <taxon>Piscirickettsiaceae</taxon>
        <taxon>Thiosulfativibrio</taxon>
    </lineage>
</organism>
<reference evidence="11" key="1">
    <citation type="submission" date="2019-11" db="EMBL/GenBank/DDBJ databases">
        <title>Isolation and characterization of two novel species in the genus Thiomicrorhabdus.</title>
        <authorList>
            <person name="Mochizuki J."/>
            <person name="Kojima H."/>
            <person name="Fukui M."/>
        </authorList>
    </citation>
    <scope>NUCLEOTIDE SEQUENCE [LARGE SCALE GENOMIC DNA]</scope>
    <source>
        <strain evidence="11">AkT22</strain>
    </source>
</reference>
<comment type="function">
    <text evidence="1">Needed for flagellar regrowth and assembly.</text>
</comment>
<dbReference type="EMBL" id="AP021888">
    <property type="protein sequence ID" value="BBP43134.1"/>
    <property type="molecule type" value="Genomic_DNA"/>
</dbReference>
<dbReference type="Pfam" id="PF02108">
    <property type="entry name" value="FliH"/>
    <property type="match status" value="1"/>
</dbReference>
<dbReference type="GO" id="GO:0005829">
    <property type="term" value="C:cytosol"/>
    <property type="evidence" value="ECO:0007669"/>
    <property type="project" value="TreeGrafter"/>
</dbReference>
<comment type="similarity">
    <text evidence="2">Belongs to the FliH family.</text>
</comment>
<proteinExistence type="inferred from homology"/>
<dbReference type="KEGG" id="tzo:THMIRHAT_08800"/>
<dbReference type="InterPro" id="IPR018035">
    <property type="entry name" value="Flagellar_FliH/T3SS_HrpE"/>
</dbReference>
<dbReference type="InterPro" id="IPR051472">
    <property type="entry name" value="T3SS_Stator/FliH"/>
</dbReference>
<keyword evidence="5" id="KW-1005">Bacterial flagellum biogenesis</keyword>
<keyword evidence="11" id="KW-1185">Reference proteome</keyword>
<accession>A0A6F8PM59</accession>
<dbReference type="PANTHER" id="PTHR34982:SF1">
    <property type="entry name" value="FLAGELLAR ASSEMBLY PROTEIN FLIH"/>
    <property type="match status" value="1"/>
</dbReference>
<dbReference type="PANTHER" id="PTHR34982">
    <property type="entry name" value="YOP PROTEINS TRANSLOCATION PROTEIN L"/>
    <property type="match status" value="1"/>
</dbReference>
<evidence type="ECO:0000313" key="11">
    <source>
        <dbReference type="Proteomes" id="UP000501466"/>
    </source>
</evidence>
<evidence type="ECO:0000256" key="6">
    <source>
        <dbReference type="ARBA" id="ARBA00022927"/>
    </source>
</evidence>
<protein>
    <recommendedName>
        <fullName evidence="3">Flagellar assembly protein FliH</fullName>
    </recommendedName>
</protein>
<evidence type="ECO:0000256" key="4">
    <source>
        <dbReference type="ARBA" id="ARBA00022448"/>
    </source>
</evidence>
<name>A0A6F8PM59_9GAMM</name>
<evidence type="ECO:0000256" key="3">
    <source>
        <dbReference type="ARBA" id="ARBA00016507"/>
    </source>
</evidence>
<dbReference type="AlphaFoldDB" id="A0A6F8PM59"/>
<feature type="compositionally biased region" description="Polar residues" evidence="8">
    <location>
        <begin position="1"/>
        <end position="10"/>
    </location>
</feature>
<evidence type="ECO:0000259" key="9">
    <source>
        <dbReference type="Pfam" id="PF02108"/>
    </source>
</evidence>